<keyword evidence="1" id="KW-0597">Phosphoprotein</keyword>
<gene>
    <name evidence="7" type="ORF">A3D65_04890</name>
</gene>
<dbReference type="Proteomes" id="UP000177996">
    <property type="component" value="Unassembled WGS sequence"/>
</dbReference>
<evidence type="ECO:0000256" key="1">
    <source>
        <dbReference type="ARBA" id="ARBA00022553"/>
    </source>
</evidence>
<evidence type="ECO:0000313" key="8">
    <source>
        <dbReference type="Proteomes" id="UP000177996"/>
    </source>
</evidence>
<organism evidence="7 8">
    <name type="scientific">Candidatus Lloydbacteria bacterium RIFCSPHIGHO2_02_FULL_50_13</name>
    <dbReference type="NCBI Taxonomy" id="1798661"/>
    <lineage>
        <taxon>Bacteria</taxon>
        <taxon>Candidatus Lloydiibacteriota</taxon>
    </lineage>
</organism>
<dbReference type="GO" id="GO:0004540">
    <property type="term" value="F:RNA nuclease activity"/>
    <property type="evidence" value="ECO:0007669"/>
    <property type="project" value="InterPro"/>
</dbReference>
<reference evidence="7 8" key="1">
    <citation type="journal article" date="2016" name="Nat. Commun.">
        <title>Thousands of microbial genomes shed light on interconnected biogeochemical processes in an aquifer system.</title>
        <authorList>
            <person name="Anantharaman K."/>
            <person name="Brown C.T."/>
            <person name="Hug L.A."/>
            <person name="Sharon I."/>
            <person name="Castelle C.J."/>
            <person name="Probst A.J."/>
            <person name="Thomas B.C."/>
            <person name="Singh A."/>
            <person name="Wilkins M.J."/>
            <person name="Karaoz U."/>
            <person name="Brodie E.L."/>
            <person name="Williams K.H."/>
            <person name="Hubbard S.S."/>
            <person name="Banfield J.F."/>
        </authorList>
    </citation>
    <scope>NUCLEOTIDE SEQUENCE [LARGE SCALE GENOMIC DNA]</scope>
</reference>
<evidence type="ECO:0000256" key="6">
    <source>
        <dbReference type="ARBA" id="ARBA00024207"/>
    </source>
</evidence>
<keyword evidence="4" id="KW-0547">Nucleotide-binding</keyword>
<name>A0A1G2D527_9BACT</name>
<evidence type="ECO:0008006" key="9">
    <source>
        <dbReference type="Google" id="ProtNLM"/>
    </source>
</evidence>
<dbReference type="PANTHER" id="PTHR34139:SF1">
    <property type="entry name" value="RNASE MJ1380-RELATED"/>
    <property type="match status" value="1"/>
</dbReference>
<keyword evidence="2" id="KW-1277">Toxin-antitoxin system</keyword>
<sequence length="114" mass="13099">MKKDNTLYLRNIIDKAGEALSFCAGVTLPDFLQNNMIQSAVVMKLIVIGEEARKLPHEITDSIDLPWRMIMGFRNMAVHEYFNLDLGQVWVTVQEDLPELIRKSKKYLESTATQ</sequence>
<evidence type="ECO:0000256" key="2">
    <source>
        <dbReference type="ARBA" id="ARBA00022649"/>
    </source>
</evidence>
<accession>A0A1G2D527</accession>
<dbReference type="EMBL" id="MHLL01000032">
    <property type="protein sequence ID" value="OGZ08562.1"/>
    <property type="molecule type" value="Genomic_DNA"/>
</dbReference>
<evidence type="ECO:0000256" key="4">
    <source>
        <dbReference type="ARBA" id="ARBA00022741"/>
    </source>
</evidence>
<keyword evidence="3" id="KW-0540">Nuclease</keyword>
<evidence type="ECO:0000256" key="5">
    <source>
        <dbReference type="ARBA" id="ARBA00022801"/>
    </source>
</evidence>
<keyword evidence="5" id="KW-0378">Hydrolase</keyword>
<comment type="similarity">
    <text evidence="6">Belongs to the HepT RNase toxin family.</text>
</comment>
<dbReference type="GO" id="GO:0110001">
    <property type="term" value="C:toxin-antitoxin complex"/>
    <property type="evidence" value="ECO:0007669"/>
    <property type="project" value="InterPro"/>
</dbReference>
<evidence type="ECO:0000256" key="3">
    <source>
        <dbReference type="ARBA" id="ARBA00022722"/>
    </source>
</evidence>
<protein>
    <recommendedName>
        <fullName evidence="9">DUF86 domain-containing protein</fullName>
    </recommendedName>
</protein>
<dbReference type="Gene3D" id="1.20.120.580">
    <property type="entry name" value="bsu32300-like"/>
    <property type="match status" value="1"/>
</dbReference>
<dbReference type="Pfam" id="PF01934">
    <property type="entry name" value="HepT-like"/>
    <property type="match status" value="1"/>
</dbReference>
<dbReference type="AlphaFoldDB" id="A0A1G2D527"/>
<comment type="caution">
    <text evidence="7">The sequence shown here is derived from an EMBL/GenBank/DDBJ whole genome shotgun (WGS) entry which is preliminary data.</text>
</comment>
<proteinExistence type="inferred from homology"/>
<dbReference type="PANTHER" id="PTHR34139">
    <property type="entry name" value="UPF0331 PROTEIN MJ0127"/>
    <property type="match status" value="1"/>
</dbReference>
<dbReference type="InterPro" id="IPR051813">
    <property type="entry name" value="HepT_RNase_toxin"/>
</dbReference>
<dbReference type="InterPro" id="IPR037038">
    <property type="entry name" value="HepT-like_sf"/>
</dbReference>
<dbReference type="InterPro" id="IPR008201">
    <property type="entry name" value="HepT-like"/>
</dbReference>
<evidence type="ECO:0000313" key="7">
    <source>
        <dbReference type="EMBL" id="OGZ08562.1"/>
    </source>
</evidence>
<dbReference type="STRING" id="1798661.A3D65_04890"/>
<dbReference type="GO" id="GO:0000166">
    <property type="term" value="F:nucleotide binding"/>
    <property type="evidence" value="ECO:0007669"/>
    <property type="project" value="UniProtKB-KW"/>
</dbReference>
<dbReference type="GO" id="GO:0016787">
    <property type="term" value="F:hydrolase activity"/>
    <property type="evidence" value="ECO:0007669"/>
    <property type="project" value="UniProtKB-KW"/>
</dbReference>